<feature type="transmembrane region" description="Helical" evidence="4">
    <location>
        <begin position="182"/>
        <end position="205"/>
    </location>
</feature>
<dbReference type="InterPro" id="IPR016981">
    <property type="entry name" value="Tscrpt_reg_031684_prd"/>
</dbReference>
<gene>
    <name evidence="6" type="ORF">B7Z12_08490</name>
</gene>
<dbReference type="InterPro" id="IPR018062">
    <property type="entry name" value="HTH_AraC-typ_CS"/>
</dbReference>
<keyword evidence="4" id="KW-0812">Transmembrane</keyword>
<keyword evidence="1" id="KW-0805">Transcription regulation</keyword>
<dbReference type="PROSITE" id="PS01124">
    <property type="entry name" value="HTH_ARAC_FAMILY_2"/>
    <property type="match status" value="1"/>
</dbReference>
<dbReference type="PROSITE" id="PS00041">
    <property type="entry name" value="HTH_ARAC_FAMILY_1"/>
    <property type="match status" value="1"/>
</dbReference>
<dbReference type="GO" id="GO:0003700">
    <property type="term" value="F:DNA-binding transcription factor activity"/>
    <property type="evidence" value="ECO:0007669"/>
    <property type="project" value="InterPro"/>
</dbReference>
<sequence length="370" mass="40027">MTDLVQIELAVRGLAVGAFAATGVSLAASRKMTPVRWLGVLLMACAISHVIESHFFYTERRHFSALTWALSAWTAAVFWLFCSVLFEDEPKIPTWRFIIPALVLVQWAVGAFLTPSPTRVIVWWTFTAVSIALHGHILLMAWRGWRIDLVERRRHLRAPIAAATTAYMFIQTLCDLPVGQGPVLSSLAQALGLAALGIGSALALLRAEPVLVQATPTAGEAPSPKAAEALDLTPADRLVLARLDKAMNDNEVWRGDDLSIGTLAALVGAPEHRLRKLINGTLGHRNFADYVNGRRIAAAKVALADPEQALKSVSTIAYELGFASLGPFNRAFRAATGVTPTAWRQEATPALPHLRLVETGERAPKAGKTA</sequence>
<dbReference type="PANTHER" id="PTHR43280">
    <property type="entry name" value="ARAC-FAMILY TRANSCRIPTIONAL REGULATOR"/>
    <property type="match status" value="1"/>
</dbReference>
<evidence type="ECO:0000256" key="1">
    <source>
        <dbReference type="ARBA" id="ARBA00023015"/>
    </source>
</evidence>
<comment type="caution">
    <text evidence="6">The sequence shown here is derived from an EMBL/GenBank/DDBJ whole genome shotgun (WGS) entry which is preliminary data.</text>
</comment>
<dbReference type="Proteomes" id="UP000215616">
    <property type="component" value="Unassembled WGS sequence"/>
</dbReference>
<feature type="transmembrane region" description="Helical" evidence="4">
    <location>
        <begin position="6"/>
        <end position="28"/>
    </location>
</feature>
<evidence type="ECO:0000256" key="3">
    <source>
        <dbReference type="ARBA" id="ARBA00023163"/>
    </source>
</evidence>
<dbReference type="AlphaFoldDB" id="A0A258D7J1"/>
<dbReference type="PIRSF" id="PIRSF031684">
    <property type="entry name" value="Txn_reg_031684_prd"/>
    <property type="match status" value="1"/>
</dbReference>
<evidence type="ECO:0000313" key="7">
    <source>
        <dbReference type="Proteomes" id="UP000215616"/>
    </source>
</evidence>
<keyword evidence="3" id="KW-0804">Transcription</keyword>
<feature type="transmembrane region" description="Helical" evidence="4">
    <location>
        <begin position="35"/>
        <end position="57"/>
    </location>
</feature>
<dbReference type="InterPro" id="IPR018060">
    <property type="entry name" value="HTH_AraC"/>
</dbReference>
<evidence type="ECO:0000313" key="6">
    <source>
        <dbReference type="EMBL" id="OYX03895.1"/>
    </source>
</evidence>
<dbReference type="InterPro" id="IPR009057">
    <property type="entry name" value="Homeodomain-like_sf"/>
</dbReference>
<dbReference type="Pfam" id="PF12833">
    <property type="entry name" value="HTH_18"/>
    <property type="match status" value="1"/>
</dbReference>
<dbReference type="SUPFAM" id="SSF46689">
    <property type="entry name" value="Homeodomain-like"/>
    <property type="match status" value="1"/>
</dbReference>
<dbReference type="GO" id="GO:0043565">
    <property type="term" value="F:sequence-specific DNA binding"/>
    <property type="evidence" value="ECO:0007669"/>
    <property type="project" value="InterPro"/>
</dbReference>
<dbReference type="PANTHER" id="PTHR43280:SF29">
    <property type="entry name" value="ARAC-FAMILY TRANSCRIPTIONAL REGULATOR"/>
    <property type="match status" value="1"/>
</dbReference>
<evidence type="ECO:0000256" key="4">
    <source>
        <dbReference type="SAM" id="Phobius"/>
    </source>
</evidence>
<dbReference type="EMBL" id="NCDQ01000111">
    <property type="protein sequence ID" value="OYX03895.1"/>
    <property type="molecule type" value="Genomic_DNA"/>
</dbReference>
<accession>A0A258D7J1</accession>
<dbReference type="Gene3D" id="1.10.10.60">
    <property type="entry name" value="Homeodomain-like"/>
    <property type="match status" value="1"/>
</dbReference>
<feature type="transmembrane region" description="Helical" evidence="4">
    <location>
        <begin position="63"/>
        <end position="85"/>
    </location>
</feature>
<keyword evidence="4" id="KW-0472">Membrane</keyword>
<evidence type="ECO:0000259" key="5">
    <source>
        <dbReference type="PROSITE" id="PS01124"/>
    </source>
</evidence>
<feature type="transmembrane region" description="Helical" evidence="4">
    <location>
        <begin position="97"/>
        <end position="115"/>
    </location>
</feature>
<feature type="transmembrane region" description="Helical" evidence="4">
    <location>
        <begin position="121"/>
        <end position="142"/>
    </location>
</feature>
<name>A0A258D7J1_CAUVI</name>
<protein>
    <submittedName>
        <fullName evidence="6">AraC family transcriptional regulator</fullName>
    </submittedName>
</protein>
<dbReference type="SMART" id="SM00342">
    <property type="entry name" value="HTH_ARAC"/>
    <property type="match status" value="1"/>
</dbReference>
<organism evidence="6 7">
    <name type="scientific">Caulobacter vibrioides</name>
    <name type="common">Caulobacter crescentus</name>
    <dbReference type="NCBI Taxonomy" id="155892"/>
    <lineage>
        <taxon>Bacteria</taxon>
        <taxon>Pseudomonadati</taxon>
        <taxon>Pseudomonadota</taxon>
        <taxon>Alphaproteobacteria</taxon>
        <taxon>Caulobacterales</taxon>
        <taxon>Caulobacteraceae</taxon>
        <taxon>Caulobacter</taxon>
    </lineage>
</organism>
<reference evidence="6 7" key="1">
    <citation type="submission" date="2017-03" db="EMBL/GenBank/DDBJ databases">
        <title>Lifting the veil on microbial sulfur biogeochemistry in mining wastewaters.</title>
        <authorList>
            <person name="Kantor R.S."/>
            <person name="Colenbrander Nelson T."/>
            <person name="Marshall S."/>
            <person name="Bennett D."/>
            <person name="Apte S."/>
            <person name="Camacho D."/>
            <person name="Thomas B.C."/>
            <person name="Warren L.A."/>
            <person name="Banfield J.F."/>
        </authorList>
    </citation>
    <scope>NUCLEOTIDE SEQUENCE [LARGE SCALE GENOMIC DNA]</scope>
    <source>
        <strain evidence="6">32-67-7</strain>
    </source>
</reference>
<keyword evidence="2" id="KW-0238">DNA-binding</keyword>
<keyword evidence="4" id="KW-1133">Transmembrane helix</keyword>
<feature type="domain" description="HTH araC/xylS-type" evidence="5">
    <location>
        <begin position="237"/>
        <end position="346"/>
    </location>
</feature>
<feature type="transmembrane region" description="Helical" evidence="4">
    <location>
        <begin position="154"/>
        <end position="170"/>
    </location>
</feature>
<proteinExistence type="predicted"/>
<evidence type="ECO:0000256" key="2">
    <source>
        <dbReference type="ARBA" id="ARBA00023125"/>
    </source>
</evidence>